<feature type="compositionally biased region" description="Basic and acidic residues" evidence="1">
    <location>
        <begin position="35"/>
        <end position="58"/>
    </location>
</feature>
<reference evidence="3" key="1">
    <citation type="submission" date="2021-02" db="EMBL/GenBank/DDBJ databases">
        <authorList>
            <person name="Nowell W R."/>
        </authorList>
    </citation>
    <scope>NUCLEOTIDE SEQUENCE</scope>
</reference>
<dbReference type="EMBL" id="CAJOBI010340509">
    <property type="protein sequence ID" value="CAF5212172.1"/>
    <property type="molecule type" value="Genomic_DNA"/>
</dbReference>
<protein>
    <submittedName>
        <fullName evidence="3">Uncharacterized protein</fullName>
    </submittedName>
</protein>
<evidence type="ECO:0000313" key="2">
    <source>
        <dbReference type="EMBL" id="CAF5140708.1"/>
    </source>
</evidence>
<feature type="non-terminal residue" evidence="3">
    <location>
        <position position="1"/>
    </location>
</feature>
<feature type="region of interest" description="Disordered" evidence="1">
    <location>
        <begin position="1"/>
        <end position="82"/>
    </location>
</feature>
<feature type="compositionally biased region" description="Polar residues" evidence="1">
    <location>
        <begin position="60"/>
        <end position="71"/>
    </location>
</feature>
<sequence length="147" mass="16311">AAGGKTSARPTLISARGPPVSDRSNPKTEVATNEENEKKKAKQNESKPTKDSIMREEIDNANNLAKASITSDGDDEKEKKKDRELLVKFKTFEFYRNDLLNVFDLWDRTKGITRSPPTPTNQSEEEHVPGAVGTGVAAKKNLQKKDK</sequence>
<proteinExistence type="predicted"/>
<organism evidence="3 5">
    <name type="scientific">Rotaria magnacalcarata</name>
    <dbReference type="NCBI Taxonomy" id="392030"/>
    <lineage>
        <taxon>Eukaryota</taxon>
        <taxon>Metazoa</taxon>
        <taxon>Spiralia</taxon>
        <taxon>Gnathifera</taxon>
        <taxon>Rotifera</taxon>
        <taxon>Eurotatoria</taxon>
        <taxon>Bdelloidea</taxon>
        <taxon>Philodinida</taxon>
        <taxon>Philodinidae</taxon>
        <taxon>Rotaria</taxon>
    </lineage>
</organism>
<dbReference type="Proteomes" id="UP000681967">
    <property type="component" value="Unassembled WGS sequence"/>
</dbReference>
<dbReference type="AlphaFoldDB" id="A0A8S3J1M3"/>
<dbReference type="Proteomes" id="UP000676336">
    <property type="component" value="Unassembled WGS sequence"/>
</dbReference>
<evidence type="ECO:0000313" key="5">
    <source>
        <dbReference type="Proteomes" id="UP000676336"/>
    </source>
</evidence>
<dbReference type="Proteomes" id="UP000681720">
    <property type="component" value="Unassembled WGS sequence"/>
</dbReference>
<comment type="caution">
    <text evidence="3">The sequence shown here is derived from an EMBL/GenBank/DDBJ whole genome shotgun (WGS) entry which is preliminary data.</text>
</comment>
<dbReference type="EMBL" id="CAJOBJ010354889">
    <property type="protein sequence ID" value="CAF5212909.1"/>
    <property type="molecule type" value="Genomic_DNA"/>
</dbReference>
<name>A0A8S3J1M3_9BILA</name>
<evidence type="ECO:0000256" key="1">
    <source>
        <dbReference type="SAM" id="MobiDB-lite"/>
    </source>
</evidence>
<feature type="non-terminal residue" evidence="3">
    <location>
        <position position="147"/>
    </location>
</feature>
<evidence type="ECO:0000313" key="4">
    <source>
        <dbReference type="EMBL" id="CAF5212909.1"/>
    </source>
</evidence>
<dbReference type="EMBL" id="CAJOBH010251986">
    <property type="protein sequence ID" value="CAF5140708.1"/>
    <property type="molecule type" value="Genomic_DNA"/>
</dbReference>
<feature type="region of interest" description="Disordered" evidence="1">
    <location>
        <begin position="113"/>
        <end position="147"/>
    </location>
</feature>
<evidence type="ECO:0000313" key="3">
    <source>
        <dbReference type="EMBL" id="CAF5212172.1"/>
    </source>
</evidence>
<accession>A0A8S3J1M3</accession>
<gene>
    <name evidence="2" type="ORF">BYL167_LOCUS70120</name>
    <name evidence="4" type="ORF">GIL414_LOCUS80445</name>
    <name evidence="3" type="ORF">SMN809_LOCUS78694</name>
</gene>